<dbReference type="RefSeq" id="WP_114590022.1">
    <property type="nucleotide sequence ID" value="NZ_CP031165.1"/>
</dbReference>
<keyword evidence="2" id="KW-1185">Reference proteome</keyword>
<evidence type="ECO:0000313" key="1">
    <source>
        <dbReference type="EMBL" id="AXV05178.1"/>
    </source>
</evidence>
<proteinExistence type="predicted"/>
<dbReference type="EMBL" id="CP031165">
    <property type="protein sequence ID" value="AXV05178.1"/>
    <property type="molecule type" value="Genomic_DNA"/>
</dbReference>
<dbReference type="OrthoDB" id="9825601at2"/>
<dbReference type="KEGG" id="euz:DVS28_a0471"/>
<name>A0A346XSI1_9ACTN</name>
<evidence type="ECO:0000313" key="2">
    <source>
        <dbReference type="Proteomes" id="UP000264006"/>
    </source>
</evidence>
<reference evidence="1 2" key="1">
    <citation type="submission" date="2018-09" db="EMBL/GenBank/DDBJ databases">
        <title>Complete genome sequence of Euzebya sp. DY32-46 isolated from seawater of Pacific Ocean.</title>
        <authorList>
            <person name="Xu L."/>
            <person name="Wu Y.-H."/>
            <person name="Xu X.-W."/>
        </authorList>
    </citation>
    <scope>NUCLEOTIDE SEQUENCE [LARGE SCALE GENOMIC DNA]</scope>
    <source>
        <strain evidence="1 2">DY32-46</strain>
    </source>
</reference>
<protein>
    <submittedName>
        <fullName evidence="1">Uncharacterized protein</fullName>
    </submittedName>
</protein>
<organism evidence="1 2">
    <name type="scientific">Euzebya pacifica</name>
    <dbReference type="NCBI Taxonomy" id="1608957"/>
    <lineage>
        <taxon>Bacteria</taxon>
        <taxon>Bacillati</taxon>
        <taxon>Actinomycetota</taxon>
        <taxon>Nitriliruptoria</taxon>
        <taxon>Euzebyales</taxon>
    </lineage>
</organism>
<sequence length="361" mass="37774">MAIAEEVLPDRDFFLIPRHNEFFPSMGFGEHLATVLTALASDPDAVQTYLDTGDADQLAERVRLLLDLDPHAHGVDEGVIGVLIAALHDSNADASTVAAALAQTIAADGAGHLDIQVALTVVLQSHLAELLENTGTMVDGFDRDQVTQLFTNLLDGADGAEVQVITDLVLGAAAQDAAVPDLANLTSESTLSDLLKNELTDWVGPLQQALVANEMSIEEARAAITSSFTTGAGLVSSLIGLAGPSGAVAKLVTREVTKQVTEWIAESVASAVSPEEIAAPSVQQQTHAMVTGMLPLLVDNPDARTHMVDTGAVTLVGLDAVPADTDPGRVIDLGNGQVALVNEHVYETIFNDVRDAVEASR</sequence>
<accession>A0A346XSI1</accession>
<dbReference type="Proteomes" id="UP000264006">
    <property type="component" value="Chromosome"/>
</dbReference>
<gene>
    <name evidence="1" type="ORF">DVS28_a0471</name>
</gene>
<dbReference type="AlphaFoldDB" id="A0A346XSI1"/>